<dbReference type="RefSeq" id="WP_256619084.1">
    <property type="nucleotide sequence ID" value="NZ_JANIBC010000004.1"/>
</dbReference>
<name>A0A9X2L929_9PROT</name>
<evidence type="ECO:0000313" key="1">
    <source>
        <dbReference type="EMBL" id="MCQ8185216.1"/>
    </source>
</evidence>
<accession>A0A9X2L929</accession>
<gene>
    <name evidence="1" type="ORF">NOG11_07400</name>
</gene>
<sequence length="67" mass="7045">MKSLDERVGDYAEKLSLGLLLAAFVSPVPAYARAIFLIASLFAACAMVVITQNQAVSSTTGGSHDRT</sequence>
<keyword evidence="2" id="KW-1185">Reference proteome</keyword>
<comment type="caution">
    <text evidence="1">The sequence shown here is derived from an EMBL/GenBank/DDBJ whole genome shotgun (WGS) entry which is preliminary data.</text>
</comment>
<proteinExistence type="predicted"/>
<dbReference type="Proteomes" id="UP001142610">
    <property type="component" value="Unassembled WGS sequence"/>
</dbReference>
<dbReference type="AlphaFoldDB" id="A0A9X2L929"/>
<protein>
    <submittedName>
        <fullName evidence="1">Uncharacterized protein</fullName>
    </submittedName>
</protein>
<reference evidence="1" key="1">
    <citation type="submission" date="2022-07" db="EMBL/GenBank/DDBJ databases">
        <title>Parvularcula maris sp. nov., an algicidal bacterium isolated from seawater.</title>
        <authorList>
            <person name="Li F."/>
        </authorList>
    </citation>
    <scope>NUCLEOTIDE SEQUENCE</scope>
    <source>
        <strain evidence="1">BGMRC 0090</strain>
    </source>
</reference>
<evidence type="ECO:0000313" key="2">
    <source>
        <dbReference type="Proteomes" id="UP001142610"/>
    </source>
</evidence>
<organism evidence="1 2">
    <name type="scientific">Parvularcula maris</name>
    <dbReference type="NCBI Taxonomy" id="2965077"/>
    <lineage>
        <taxon>Bacteria</taxon>
        <taxon>Pseudomonadati</taxon>
        <taxon>Pseudomonadota</taxon>
        <taxon>Alphaproteobacteria</taxon>
        <taxon>Parvularculales</taxon>
        <taxon>Parvularculaceae</taxon>
        <taxon>Parvularcula</taxon>
    </lineage>
</organism>
<dbReference type="EMBL" id="JANIBC010000004">
    <property type="protein sequence ID" value="MCQ8185216.1"/>
    <property type="molecule type" value="Genomic_DNA"/>
</dbReference>